<proteinExistence type="predicted"/>
<feature type="coiled-coil region" evidence="1">
    <location>
        <begin position="39"/>
        <end position="66"/>
    </location>
</feature>
<dbReference type="EMBL" id="UGGJ01000007">
    <property type="protein sequence ID" value="STO41162.1"/>
    <property type="molecule type" value="Genomic_DNA"/>
</dbReference>
<dbReference type="PANTHER" id="PTHR37936">
    <property type="entry name" value="TRANSPOSASE INSC FOR INSERTION ELEMENT IS2A-RELATED"/>
    <property type="match status" value="1"/>
</dbReference>
<dbReference type="AlphaFoldDB" id="A0A377HF95"/>
<evidence type="ECO:0000313" key="3">
    <source>
        <dbReference type="Proteomes" id="UP000254460"/>
    </source>
</evidence>
<protein>
    <submittedName>
        <fullName evidence="2">Putative transposase A, IS2</fullName>
    </submittedName>
</protein>
<dbReference type="PANTHER" id="PTHR37936:SF3">
    <property type="entry name" value="TRANSPOSASE INSC FOR INSERTION ELEMENT IS2A-RELATED"/>
    <property type="match status" value="1"/>
</dbReference>
<sequence>MANYRLISLALTFLWRKQYQEGSLTAVAAGEQVVPASELAAAMKQIKELQRLLGKKTMENELLKEAVEYGRAKKWIAHAPLLPGDGE</sequence>
<evidence type="ECO:0000256" key="1">
    <source>
        <dbReference type="SAM" id="Coils"/>
    </source>
</evidence>
<organism evidence="2 3">
    <name type="scientific">Escherichia coli</name>
    <dbReference type="NCBI Taxonomy" id="562"/>
    <lineage>
        <taxon>Bacteria</taxon>
        <taxon>Pseudomonadati</taxon>
        <taxon>Pseudomonadota</taxon>
        <taxon>Gammaproteobacteria</taxon>
        <taxon>Enterobacterales</taxon>
        <taxon>Enterobacteriaceae</taxon>
        <taxon>Escherichia</taxon>
    </lineage>
</organism>
<keyword evidence="1" id="KW-0175">Coiled coil</keyword>
<accession>A0A377HF95</accession>
<evidence type="ECO:0000313" key="2">
    <source>
        <dbReference type="EMBL" id="STO41162.1"/>
    </source>
</evidence>
<dbReference type="Proteomes" id="UP000254460">
    <property type="component" value="Unassembled WGS sequence"/>
</dbReference>
<name>A0A377HF95_ECOLX</name>
<gene>
    <name evidence="2" type="ORF">NCTC9706_05510</name>
</gene>
<reference evidence="2 3" key="1">
    <citation type="submission" date="2018-06" db="EMBL/GenBank/DDBJ databases">
        <authorList>
            <consortium name="Pathogen Informatics"/>
            <person name="Doyle S."/>
        </authorList>
    </citation>
    <scope>NUCLEOTIDE SEQUENCE [LARGE SCALE GENOMIC DNA]</scope>
    <source>
        <strain evidence="2 3">NCTC9706</strain>
    </source>
</reference>